<keyword evidence="1" id="KW-0540">Nuclease</keyword>
<proteinExistence type="inferred from homology"/>
<keyword evidence="4" id="KW-0378">Hydrolase</keyword>
<protein>
    <submittedName>
        <fullName evidence="7">Very short patch repair endonuclease</fullName>
    </submittedName>
</protein>
<gene>
    <name evidence="7" type="ORF">DMO24_01625</name>
</gene>
<evidence type="ECO:0000256" key="4">
    <source>
        <dbReference type="ARBA" id="ARBA00022801"/>
    </source>
</evidence>
<keyword evidence="8" id="KW-1185">Reference proteome</keyword>
<dbReference type="Proteomes" id="UP000247602">
    <property type="component" value="Unassembled WGS sequence"/>
</dbReference>
<evidence type="ECO:0000313" key="7">
    <source>
        <dbReference type="EMBL" id="PZA23096.1"/>
    </source>
</evidence>
<dbReference type="GO" id="GO:0004519">
    <property type="term" value="F:endonuclease activity"/>
    <property type="evidence" value="ECO:0007669"/>
    <property type="project" value="UniProtKB-KW"/>
</dbReference>
<sequence length="128" mass="15060">MQLQKTRDTAPEMALRRELHRRGLRFRLHKKLLPDRRRSVDIVFPGPRVAVDVRGCFWHGCPDHYRRGSVNAEWWEDKLQTNIARDALTEEQLRAAGYVVVVVWEHEQVVSAADRVERAVRERRNIGP</sequence>
<keyword evidence="2 7" id="KW-0255">Endonuclease</keyword>
<dbReference type="GO" id="GO:0016787">
    <property type="term" value="F:hydrolase activity"/>
    <property type="evidence" value="ECO:0007669"/>
    <property type="project" value="UniProtKB-KW"/>
</dbReference>
<dbReference type="Pfam" id="PF03852">
    <property type="entry name" value="Vsr"/>
    <property type="match status" value="1"/>
</dbReference>
<dbReference type="InterPro" id="IPR011335">
    <property type="entry name" value="Restrct_endonuc-II-like"/>
</dbReference>
<evidence type="ECO:0000256" key="1">
    <source>
        <dbReference type="ARBA" id="ARBA00022722"/>
    </source>
</evidence>
<evidence type="ECO:0000256" key="3">
    <source>
        <dbReference type="ARBA" id="ARBA00022763"/>
    </source>
</evidence>
<dbReference type="Gene3D" id="3.40.960.10">
    <property type="entry name" value="VSR Endonuclease"/>
    <property type="match status" value="1"/>
</dbReference>
<evidence type="ECO:0000313" key="8">
    <source>
        <dbReference type="Proteomes" id="UP000247602"/>
    </source>
</evidence>
<dbReference type="GO" id="GO:0006298">
    <property type="term" value="P:mismatch repair"/>
    <property type="evidence" value="ECO:0007669"/>
    <property type="project" value="InterPro"/>
</dbReference>
<keyword evidence="3" id="KW-0227">DNA damage</keyword>
<dbReference type="EMBL" id="QKNV01000012">
    <property type="protein sequence ID" value="PZA23096.1"/>
    <property type="molecule type" value="Genomic_DNA"/>
</dbReference>
<dbReference type="SUPFAM" id="SSF52980">
    <property type="entry name" value="Restriction endonuclease-like"/>
    <property type="match status" value="1"/>
</dbReference>
<accession>A0A323VJP9</accession>
<dbReference type="CDD" id="cd00221">
    <property type="entry name" value="Vsr"/>
    <property type="match status" value="1"/>
</dbReference>
<evidence type="ECO:0000256" key="5">
    <source>
        <dbReference type="ARBA" id="ARBA00023204"/>
    </source>
</evidence>
<evidence type="ECO:0000256" key="2">
    <source>
        <dbReference type="ARBA" id="ARBA00022759"/>
    </source>
</evidence>
<organism evidence="7 8">
    <name type="scientific">Modestobacter versicolor</name>
    <dbReference type="NCBI Taxonomy" id="429133"/>
    <lineage>
        <taxon>Bacteria</taxon>
        <taxon>Bacillati</taxon>
        <taxon>Actinomycetota</taxon>
        <taxon>Actinomycetes</taxon>
        <taxon>Geodermatophilales</taxon>
        <taxon>Geodermatophilaceae</taxon>
        <taxon>Modestobacter</taxon>
    </lineage>
</organism>
<comment type="similarity">
    <text evidence="6">Belongs to the Vsr family.</text>
</comment>
<dbReference type="OrthoDB" id="9801520at2"/>
<keyword evidence="5" id="KW-0234">DNA repair</keyword>
<name>A0A323VJP9_9ACTN</name>
<comment type="caution">
    <text evidence="7">The sequence shown here is derived from an EMBL/GenBank/DDBJ whole genome shotgun (WGS) entry which is preliminary data.</text>
</comment>
<reference evidence="7 8" key="1">
    <citation type="submission" date="2018-06" db="EMBL/GenBank/DDBJ databases">
        <title>Draft genome sequence of Modestobacter versicolor CP153-2.</title>
        <authorList>
            <person name="Gundlapally S.R."/>
        </authorList>
    </citation>
    <scope>NUCLEOTIDE SEQUENCE [LARGE SCALE GENOMIC DNA]</scope>
    <source>
        <strain evidence="7 8">CP153-2</strain>
    </source>
</reference>
<dbReference type="AlphaFoldDB" id="A0A323VJP9"/>
<dbReference type="InterPro" id="IPR004603">
    <property type="entry name" value="DNA_mismatch_endonuc_vsr"/>
</dbReference>
<evidence type="ECO:0000256" key="6">
    <source>
        <dbReference type="ARBA" id="ARBA00029466"/>
    </source>
</evidence>